<feature type="region of interest" description="Disordered" evidence="1">
    <location>
        <begin position="26"/>
        <end position="52"/>
    </location>
</feature>
<keyword evidence="3" id="KW-1185">Reference proteome</keyword>
<protein>
    <submittedName>
        <fullName evidence="2">Uncharacterized protein</fullName>
    </submittedName>
</protein>
<evidence type="ECO:0000313" key="3">
    <source>
        <dbReference type="Proteomes" id="UP000585681"/>
    </source>
</evidence>
<organism evidence="2 3">
    <name type="scientific">Actibacterium naphthalenivorans</name>
    <dbReference type="NCBI Taxonomy" id="1614693"/>
    <lineage>
        <taxon>Bacteria</taxon>
        <taxon>Pseudomonadati</taxon>
        <taxon>Pseudomonadota</taxon>
        <taxon>Alphaproteobacteria</taxon>
        <taxon>Rhodobacterales</taxon>
        <taxon>Roseobacteraceae</taxon>
        <taxon>Actibacterium</taxon>
    </lineage>
</organism>
<proteinExistence type="predicted"/>
<feature type="compositionally biased region" description="Basic and acidic residues" evidence="1">
    <location>
        <begin position="26"/>
        <end position="40"/>
    </location>
</feature>
<dbReference type="Proteomes" id="UP000585681">
    <property type="component" value="Unassembled WGS sequence"/>
</dbReference>
<dbReference type="RefSeq" id="WP_157445670.1">
    <property type="nucleotide sequence ID" value="NZ_JACIEQ010000021.1"/>
</dbReference>
<gene>
    <name evidence="2" type="ORF">GGR17_003939</name>
</gene>
<accession>A0A840CLS3</accession>
<dbReference type="AlphaFoldDB" id="A0A840CLS3"/>
<reference evidence="2" key="1">
    <citation type="submission" date="2020-08" db="EMBL/GenBank/DDBJ databases">
        <title>Genomic Encyclopedia of Type Strains, Phase IV (KMG-IV): sequencing the most valuable type-strain genomes for metagenomic binning, comparative biology and taxonomic classification.</title>
        <authorList>
            <person name="Goeker M."/>
        </authorList>
    </citation>
    <scope>NUCLEOTIDE SEQUENCE [LARGE SCALE GENOMIC DNA]</scope>
    <source>
        <strain evidence="2">DSM 105040</strain>
    </source>
</reference>
<sequence length="52" mass="5777">MNGSTDGYAGRIEVFEGWSGRRMWSEAERPRNEVQQDRMVVDGPRPGPGGTP</sequence>
<name>A0A840CLS3_9RHOB</name>
<evidence type="ECO:0000313" key="2">
    <source>
        <dbReference type="EMBL" id="MBB4024099.1"/>
    </source>
</evidence>
<evidence type="ECO:0000256" key="1">
    <source>
        <dbReference type="SAM" id="MobiDB-lite"/>
    </source>
</evidence>
<comment type="caution">
    <text evidence="2">The sequence shown here is derived from an EMBL/GenBank/DDBJ whole genome shotgun (WGS) entry which is preliminary data.</text>
</comment>
<dbReference type="EMBL" id="JACIEQ010000021">
    <property type="protein sequence ID" value="MBB4024099.1"/>
    <property type="molecule type" value="Genomic_DNA"/>
</dbReference>